<feature type="transmembrane region" description="Helical" evidence="2">
    <location>
        <begin position="7"/>
        <end position="31"/>
    </location>
</feature>
<sequence>MDEDKSYIQYFFNILNLSFGLIIGVVTIATYVNTKSWKDVCILLALFLILSLLITSFKILKDRRSIKGDYDELHKQHIDLKQEKKSIEEKFDKQSAQYDKNIKEINKHKEVTHVVETLVNASSPETIEGKRIINTLRYSIEKKLKDSE</sequence>
<protein>
    <submittedName>
        <fullName evidence="3">Uncharacterized protein</fullName>
    </submittedName>
</protein>
<reference evidence="4" key="1">
    <citation type="journal article" date="2019" name="Int. J. Syst. Evol. Microbiol.">
        <title>The Global Catalogue of Microorganisms (GCM) 10K type strain sequencing project: providing services to taxonomists for standard genome sequencing and annotation.</title>
        <authorList>
            <consortium name="The Broad Institute Genomics Platform"/>
            <consortium name="The Broad Institute Genome Sequencing Center for Infectious Disease"/>
            <person name="Wu L."/>
            <person name="Ma J."/>
        </authorList>
    </citation>
    <scope>NUCLEOTIDE SEQUENCE [LARGE SCALE GENOMIC DNA]</scope>
    <source>
        <strain evidence="4">KCTC 13193</strain>
    </source>
</reference>
<feature type="transmembrane region" description="Helical" evidence="2">
    <location>
        <begin position="37"/>
        <end position="57"/>
    </location>
</feature>
<accession>A0ABV7A670</accession>
<feature type="coiled-coil region" evidence="1">
    <location>
        <begin position="70"/>
        <end position="97"/>
    </location>
</feature>
<keyword evidence="2" id="KW-0472">Membrane</keyword>
<keyword evidence="4" id="KW-1185">Reference proteome</keyword>
<evidence type="ECO:0000313" key="4">
    <source>
        <dbReference type="Proteomes" id="UP001595387"/>
    </source>
</evidence>
<dbReference type="Proteomes" id="UP001595387">
    <property type="component" value="Unassembled WGS sequence"/>
</dbReference>
<evidence type="ECO:0000313" key="3">
    <source>
        <dbReference type="EMBL" id="MFC2948577.1"/>
    </source>
</evidence>
<dbReference type="RefSeq" id="WP_390305719.1">
    <property type="nucleotide sequence ID" value="NZ_JBHRRZ010000015.1"/>
</dbReference>
<proteinExistence type="predicted"/>
<keyword evidence="2" id="KW-1133">Transmembrane helix</keyword>
<evidence type="ECO:0000256" key="2">
    <source>
        <dbReference type="SAM" id="Phobius"/>
    </source>
</evidence>
<keyword evidence="2" id="KW-0812">Transmembrane</keyword>
<gene>
    <name evidence="3" type="ORF">ACFODW_09515</name>
</gene>
<name>A0ABV7A670_9BACI</name>
<organism evidence="3 4">
    <name type="scientific">Virgibacillus sediminis</name>
    <dbReference type="NCBI Taxonomy" id="202260"/>
    <lineage>
        <taxon>Bacteria</taxon>
        <taxon>Bacillati</taxon>
        <taxon>Bacillota</taxon>
        <taxon>Bacilli</taxon>
        <taxon>Bacillales</taxon>
        <taxon>Bacillaceae</taxon>
        <taxon>Virgibacillus</taxon>
    </lineage>
</organism>
<dbReference type="EMBL" id="JBHRRZ010000015">
    <property type="protein sequence ID" value="MFC2948577.1"/>
    <property type="molecule type" value="Genomic_DNA"/>
</dbReference>
<evidence type="ECO:0000256" key="1">
    <source>
        <dbReference type="SAM" id="Coils"/>
    </source>
</evidence>
<comment type="caution">
    <text evidence="3">The sequence shown here is derived from an EMBL/GenBank/DDBJ whole genome shotgun (WGS) entry which is preliminary data.</text>
</comment>
<keyword evidence="1" id="KW-0175">Coiled coil</keyword>